<accession>A0A0A9GDK4</accession>
<feature type="compositionally biased region" description="Basic and acidic residues" evidence="1">
    <location>
        <begin position="82"/>
        <end position="94"/>
    </location>
</feature>
<dbReference type="AlphaFoldDB" id="A0A0A9GDK4"/>
<proteinExistence type="predicted"/>
<name>A0A0A9GDK4_ARUDO</name>
<dbReference type="EMBL" id="GBRH01177295">
    <property type="protein sequence ID" value="JAE20601.1"/>
    <property type="molecule type" value="Transcribed_RNA"/>
</dbReference>
<reference evidence="2" key="2">
    <citation type="journal article" date="2015" name="Data Brief">
        <title>Shoot transcriptome of the giant reed, Arundo donax.</title>
        <authorList>
            <person name="Barrero R.A."/>
            <person name="Guerrero F.D."/>
            <person name="Moolhuijzen P."/>
            <person name="Goolsby J.A."/>
            <person name="Tidwell J."/>
            <person name="Bellgard S.E."/>
            <person name="Bellgard M.I."/>
        </authorList>
    </citation>
    <scope>NUCLEOTIDE SEQUENCE</scope>
    <source>
        <tissue evidence="2">Shoot tissue taken approximately 20 cm above the soil surface</tissue>
    </source>
</reference>
<feature type="region of interest" description="Disordered" evidence="1">
    <location>
        <begin position="63"/>
        <end position="110"/>
    </location>
</feature>
<organism evidence="2">
    <name type="scientific">Arundo donax</name>
    <name type="common">Giant reed</name>
    <name type="synonym">Donax arundinaceus</name>
    <dbReference type="NCBI Taxonomy" id="35708"/>
    <lineage>
        <taxon>Eukaryota</taxon>
        <taxon>Viridiplantae</taxon>
        <taxon>Streptophyta</taxon>
        <taxon>Embryophyta</taxon>
        <taxon>Tracheophyta</taxon>
        <taxon>Spermatophyta</taxon>
        <taxon>Magnoliopsida</taxon>
        <taxon>Liliopsida</taxon>
        <taxon>Poales</taxon>
        <taxon>Poaceae</taxon>
        <taxon>PACMAD clade</taxon>
        <taxon>Arundinoideae</taxon>
        <taxon>Arundineae</taxon>
        <taxon>Arundo</taxon>
    </lineage>
</organism>
<feature type="compositionally biased region" description="Acidic residues" evidence="1">
    <location>
        <begin position="1"/>
        <end position="19"/>
    </location>
</feature>
<evidence type="ECO:0000313" key="2">
    <source>
        <dbReference type="EMBL" id="JAE20601.1"/>
    </source>
</evidence>
<sequence length="138" mass="14424">MLEEPIVEREEEGLAEEVGDGALRDGHVPEAATAEQVGEQVAGVVKQAPLHLGLLLVDAGRLAPDGEEAPPVKPGGGGGGAEARRASDGPREQRGGGGRGRGHGAGGGRAVEWSVVTGHWQSAEREREIRWLLLRSEF</sequence>
<reference evidence="2" key="1">
    <citation type="submission" date="2014-09" db="EMBL/GenBank/DDBJ databases">
        <authorList>
            <person name="Magalhaes I.L.F."/>
            <person name="Oliveira U."/>
            <person name="Santos F.R."/>
            <person name="Vidigal T.H.D.A."/>
            <person name="Brescovit A.D."/>
            <person name="Santos A.J."/>
        </authorList>
    </citation>
    <scope>NUCLEOTIDE SEQUENCE</scope>
    <source>
        <tissue evidence="2">Shoot tissue taken approximately 20 cm above the soil surface</tissue>
    </source>
</reference>
<feature type="region of interest" description="Disordered" evidence="1">
    <location>
        <begin position="1"/>
        <end position="33"/>
    </location>
</feature>
<protein>
    <submittedName>
        <fullName evidence="2">GSVIVT01015850001</fullName>
    </submittedName>
</protein>
<evidence type="ECO:0000256" key="1">
    <source>
        <dbReference type="SAM" id="MobiDB-lite"/>
    </source>
</evidence>
<feature type="compositionally biased region" description="Gly residues" evidence="1">
    <location>
        <begin position="95"/>
        <end position="109"/>
    </location>
</feature>